<feature type="region of interest" description="Disordered" evidence="1">
    <location>
        <begin position="1"/>
        <end position="112"/>
    </location>
</feature>
<accession>A0A3M7BUE9</accession>
<evidence type="ECO:0000256" key="1">
    <source>
        <dbReference type="SAM" id="MobiDB-lite"/>
    </source>
</evidence>
<sequence length="180" mass="18800">MTRSPPWTPAHYAGPIDPQPRDLGNGSTFKSPNHRRILKPGQRRDDGCSRMPNTCFAAAARGRNDEPQPHHLGPGPQPTTPTSSTRNPASQATAQPSNPPTVLAPRSPSNPATTAAVACLMPASPPQPVAETIVLNFASQATARPSNPPTVLAPRSPFNRDDGCSRMPNACFAAAVSGGS</sequence>
<dbReference type="EMBL" id="QWIN01001202">
    <property type="protein sequence ID" value="RMY43324.1"/>
    <property type="molecule type" value="Genomic_DNA"/>
</dbReference>
<feature type="compositionally biased region" description="Low complexity" evidence="1">
    <location>
        <begin position="70"/>
        <end position="85"/>
    </location>
</feature>
<evidence type="ECO:0000313" key="2">
    <source>
        <dbReference type="EMBL" id="RMY43324.1"/>
    </source>
</evidence>
<proteinExistence type="predicted"/>
<dbReference type="AlphaFoldDB" id="A0A3M7BUE9"/>
<gene>
    <name evidence="2" type="ORF">D0865_11332</name>
</gene>
<feature type="region of interest" description="Disordered" evidence="1">
    <location>
        <begin position="141"/>
        <end position="166"/>
    </location>
</feature>
<feature type="compositionally biased region" description="Polar residues" evidence="1">
    <location>
        <begin position="86"/>
        <end position="96"/>
    </location>
</feature>
<dbReference type="Proteomes" id="UP000270230">
    <property type="component" value="Unassembled WGS sequence"/>
</dbReference>
<name>A0A3M7BUE9_HORWE</name>
<comment type="caution">
    <text evidence="2">The sequence shown here is derived from an EMBL/GenBank/DDBJ whole genome shotgun (WGS) entry which is preliminary data.</text>
</comment>
<evidence type="ECO:0000313" key="3">
    <source>
        <dbReference type="Proteomes" id="UP000270230"/>
    </source>
</evidence>
<organism evidence="2 3">
    <name type="scientific">Hortaea werneckii</name>
    <name type="common">Black yeast</name>
    <name type="synonym">Cladosporium werneckii</name>
    <dbReference type="NCBI Taxonomy" id="91943"/>
    <lineage>
        <taxon>Eukaryota</taxon>
        <taxon>Fungi</taxon>
        <taxon>Dikarya</taxon>
        <taxon>Ascomycota</taxon>
        <taxon>Pezizomycotina</taxon>
        <taxon>Dothideomycetes</taxon>
        <taxon>Dothideomycetidae</taxon>
        <taxon>Mycosphaerellales</taxon>
        <taxon>Teratosphaeriaceae</taxon>
        <taxon>Hortaea</taxon>
    </lineage>
</organism>
<reference evidence="2 3" key="1">
    <citation type="journal article" date="2018" name="BMC Genomics">
        <title>Genomic evidence for intraspecific hybridization in a clonal and extremely halotolerant yeast.</title>
        <authorList>
            <person name="Gostincar C."/>
            <person name="Stajich J.E."/>
            <person name="Zupancic J."/>
            <person name="Zalar P."/>
            <person name="Gunde-Cimerman N."/>
        </authorList>
    </citation>
    <scope>NUCLEOTIDE SEQUENCE [LARGE SCALE GENOMIC DNA]</scope>
    <source>
        <strain evidence="2 3">EXF-151</strain>
    </source>
</reference>
<protein>
    <submittedName>
        <fullName evidence="2">Uncharacterized protein</fullName>
    </submittedName>
</protein>